<gene>
    <name evidence="1" type="ORF">BOLC6T37881H</name>
</gene>
<organism evidence="1">
    <name type="scientific">Brassica oleracea</name>
    <name type="common">Wild cabbage</name>
    <dbReference type="NCBI Taxonomy" id="3712"/>
    <lineage>
        <taxon>Eukaryota</taxon>
        <taxon>Viridiplantae</taxon>
        <taxon>Streptophyta</taxon>
        <taxon>Embryophyta</taxon>
        <taxon>Tracheophyta</taxon>
        <taxon>Spermatophyta</taxon>
        <taxon>Magnoliopsida</taxon>
        <taxon>eudicotyledons</taxon>
        <taxon>Gunneridae</taxon>
        <taxon>Pentapetalae</taxon>
        <taxon>rosids</taxon>
        <taxon>malvids</taxon>
        <taxon>Brassicales</taxon>
        <taxon>Brassicaceae</taxon>
        <taxon>Brassiceae</taxon>
        <taxon>Brassica</taxon>
    </lineage>
</organism>
<accession>A0A3P6G939</accession>
<sequence>MEVASEGSNLMEKVMHPNVQLGQYLYDLRMRRSASRSIQHSQRGTAEKLLSNSSSRSMKIQWTHTNRVANMILILSFSRWCWKMCTIDQQAHCGDLTPKEFKELLTSGMQDQTIQNILTDHVLRRWARAIHIDVNDFLSKSNTSLGTEDHNPYTLKRLNEAVRFKKELEQKEYSDLSVSDAERFRISTFKLICLLFFFVFHRGIRQSSCVLHKTNKFFQGRHIGNKRDVKVAIKTILDVDPIEVKGDRSKTLLFNAGRVAKGLRHLDEKYCKETWEILSSVVVMQRAIMILRERGATHRGGEPLTSFSFKLVT</sequence>
<dbReference type="EMBL" id="LR031880">
    <property type="protein sequence ID" value="VDD62428.1"/>
    <property type="molecule type" value="Genomic_DNA"/>
</dbReference>
<protein>
    <submittedName>
        <fullName evidence="1">Uncharacterized protein</fullName>
    </submittedName>
</protein>
<evidence type="ECO:0000313" key="1">
    <source>
        <dbReference type="EMBL" id="VDD62428.1"/>
    </source>
</evidence>
<reference evidence="1" key="1">
    <citation type="submission" date="2018-11" db="EMBL/GenBank/DDBJ databases">
        <authorList>
            <consortium name="Genoscope - CEA"/>
            <person name="William W."/>
        </authorList>
    </citation>
    <scope>NUCLEOTIDE SEQUENCE</scope>
</reference>
<proteinExistence type="predicted"/>
<name>A0A3P6G939_BRAOL</name>
<dbReference type="AlphaFoldDB" id="A0A3P6G939"/>